<dbReference type="InterPro" id="IPR036388">
    <property type="entry name" value="WH-like_DNA-bd_sf"/>
</dbReference>
<dbReference type="AlphaFoldDB" id="A0A9J6P2D3"/>
<evidence type="ECO:0000256" key="1">
    <source>
        <dbReference type="ARBA" id="ARBA00023015"/>
    </source>
</evidence>
<organism evidence="5 6">
    <name type="scientific">Oceanirhabdus seepicola</name>
    <dbReference type="NCBI Taxonomy" id="2828781"/>
    <lineage>
        <taxon>Bacteria</taxon>
        <taxon>Bacillati</taxon>
        <taxon>Bacillota</taxon>
        <taxon>Clostridia</taxon>
        <taxon>Eubacteriales</taxon>
        <taxon>Clostridiaceae</taxon>
        <taxon>Oceanirhabdus</taxon>
    </lineage>
</organism>
<feature type="domain" description="HTH marR-type" evidence="4">
    <location>
        <begin position="9"/>
        <end position="141"/>
    </location>
</feature>
<keyword evidence="2" id="KW-0238">DNA-binding</keyword>
<dbReference type="PROSITE" id="PS50995">
    <property type="entry name" value="HTH_MARR_2"/>
    <property type="match status" value="1"/>
</dbReference>
<evidence type="ECO:0000256" key="3">
    <source>
        <dbReference type="ARBA" id="ARBA00023163"/>
    </source>
</evidence>
<dbReference type="PANTHER" id="PTHR42756:SF1">
    <property type="entry name" value="TRANSCRIPTIONAL REPRESSOR OF EMRAB OPERON"/>
    <property type="match status" value="1"/>
</dbReference>
<dbReference type="InterPro" id="IPR000835">
    <property type="entry name" value="HTH_MarR-typ"/>
</dbReference>
<reference evidence="5" key="1">
    <citation type="journal article" date="2021" name="mSystems">
        <title>Bacteria and Archaea Synergistically Convert Glycine Betaine to Biogenic Methane in the Formosa Cold Seep of the South China Sea.</title>
        <authorList>
            <person name="Li L."/>
            <person name="Zhang W."/>
            <person name="Zhang S."/>
            <person name="Song L."/>
            <person name="Sun Q."/>
            <person name="Zhang H."/>
            <person name="Xiang H."/>
            <person name="Dong X."/>
        </authorList>
    </citation>
    <scope>NUCLEOTIDE SEQUENCE</scope>
    <source>
        <strain evidence="5">ZWT</strain>
    </source>
</reference>
<proteinExistence type="predicted"/>
<dbReference type="Gene3D" id="1.10.10.10">
    <property type="entry name" value="Winged helix-like DNA-binding domain superfamily/Winged helix DNA-binding domain"/>
    <property type="match status" value="1"/>
</dbReference>
<keyword evidence="1" id="KW-0805">Transcription regulation</keyword>
<evidence type="ECO:0000313" key="6">
    <source>
        <dbReference type="Proteomes" id="UP001056429"/>
    </source>
</evidence>
<reference evidence="5" key="2">
    <citation type="submission" date="2021-04" db="EMBL/GenBank/DDBJ databases">
        <authorList>
            <person name="Dong X."/>
        </authorList>
    </citation>
    <scope>NUCLEOTIDE SEQUENCE</scope>
    <source>
        <strain evidence="5">ZWT</strain>
    </source>
</reference>
<dbReference type="SMART" id="SM00347">
    <property type="entry name" value="HTH_MARR"/>
    <property type="match status" value="1"/>
</dbReference>
<dbReference type="Pfam" id="PF01047">
    <property type="entry name" value="MarR"/>
    <property type="match status" value="1"/>
</dbReference>
<dbReference type="PRINTS" id="PR00598">
    <property type="entry name" value="HTHMARR"/>
</dbReference>
<comment type="caution">
    <text evidence="5">The sequence shown here is derived from an EMBL/GenBank/DDBJ whole genome shotgun (WGS) entry which is preliminary data.</text>
</comment>
<dbReference type="Proteomes" id="UP001056429">
    <property type="component" value="Unassembled WGS sequence"/>
</dbReference>
<dbReference type="InterPro" id="IPR036390">
    <property type="entry name" value="WH_DNA-bd_sf"/>
</dbReference>
<dbReference type="PANTHER" id="PTHR42756">
    <property type="entry name" value="TRANSCRIPTIONAL REGULATOR, MARR"/>
    <property type="match status" value="1"/>
</dbReference>
<evidence type="ECO:0000259" key="4">
    <source>
        <dbReference type="PROSITE" id="PS50995"/>
    </source>
</evidence>
<name>A0A9J6P2D3_9CLOT</name>
<keyword evidence="6" id="KW-1185">Reference proteome</keyword>
<protein>
    <submittedName>
        <fullName evidence="5">MarR family transcriptional regulator</fullName>
    </submittedName>
</protein>
<dbReference type="GO" id="GO:0003700">
    <property type="term" value="F:DNA-binding transcription factor activity"/>
    <property type="evidence" value="ECO:0007669"/>
    <property type="project" value="InterPro"/>
</dbReference>
<evidence type="ECO:0000256" key="2">
    <source>
        <dbReference type="ARBA" id="ARBA00023125"/>
    </source>
</evidence>
<evidence type="ECO:0000313" key="5">
    <source>
        <dbReference type="EMBL" id="MCM1990556.1"/>
    </source>
</evidence>
<sequence>MNCNNDECIEHIELLLRKICFEIKKKGREILNNYDITPPQFDALQKIIWCKSLTIGELSSALYLAPSTITDLVDRMEKTGLVERVKDQKDRRVVKVQPLEKGNSLIEEVLKQRREYIASLLKDLEKSEKKDFIKYLEIFSSSSHFD</sequence>
<dbReference type="GO" id="GO:0003677">
    <property type="term" value="F:DNA binding"/>
    <property type="evidence" value="ECO:0007669"/>
    <property type="project" value="UniProtKB-KW"/>
</dbReference>
<dbReference type="SUPFAM" id="SSF46785">
    <property type="entry name" value="Winged helix' DNA-binding domain"/>
    <property type="match status" value="1"/>
</dbReference>
<dbReference type="EMBL" id="JAGSOJ010000002">
    <property type="protein sequence ID" value="MCM1990556.1"/>
    <property type="molecule type" value="Genomic_DNA"/>
</dbReference>
<accession>A0A9J6P2D3</accession>
<gene>
    <name evidence="5" type="ORF">KDK92_12560</name>
</gene>
<keyword evidence="3" id="KW-0804">Transcription</keyword>